<gene>
    <name evidence="2" type="ORF">Dace_1847</name>
</gene>
<keyword evidence="3" id="KW-1185">Reference proteome</keyword>
<dbReference type="OrthoDB" id="7057732at2"/>
<name>Q1K1K5_DESA6</name>
<evidence type="ECO:0000313" key="2">
    <source>
        <dbReference type="EMBL" id="EAT16383.1"/>
    </source>
</evidence>
<evidence type="ECO:0000313" key="3">
    <source>
        <dbReference type="Proteomes" id="UP000005695"/>
    </source>
</evidence>
<reference evidence="2" key="2">
    <citation type="submission" date="2006-05" db="EMBL/GenBank/DDBJ databases">
        <title>Sequencing of the draft genome and assembly of Desulfuromonas acetoxidans DSM 684.</title>
        <authorList>
            <consortium name="US DOE Joint Genome Institute (JGI-PGF)"/>
            <person name="Copeland A."/>
            <person name="Lucas S."/>
            <person name="Lapidus A."/>
            <person name="Barry K."/>
            <person name="Detter J.C."/>
            <person name="Glavina del Rio T."/>
            <person name="Hammon N."/>
            <person name="Israni S."/>
            <person name="Dalin E."/>
            <person name="Tice H."/>
            <person name="Bruce D."/>
            <person name="Pitluck S."/>
            <person name="Richardson P."/>
        </authorList>
    </citation>
    <scope>NUCLEOTIDE SEQUENCE [LARGE SCALE GENOMIC DNA]</scope>
    <source>
        <strain evidence="2">DSM 684</strain>
    </source>
</reference>
<sequence>MQWFAYLIWSAVILCLLGGIVSYIAGRRRAHLPDAPAPGCCGGDQSMELPPSLDAARWQQLVSRCGLNAQGLAETAEQQMAVGVDLLGADPSWLQGKDAAMYPCLTFHNNIAAAADFIEQHWNSERPLRLYAVKPEGVPLDESVYEASVVLCFVQPVTVADQQGWRYFPINVYWEWGYPPEQMQCRQVLYLARCAGCEVVGVETDMDDIYELLEGIAVPDCIDPTAEGVWPASDYALPGQEVMGLTDCHLRVEQLLELVTSKGWNTIKPGTK</sequence>
<reference evidence="2" key="1">
    <citation type="submission" date="2006-05" db="EMBL/GenBank/DDBJ databases">
        <title>Annotation of the draft genome assembly of Desulfuromonas acetoxidans DSM 684.</title>
        <authorList>
            <consortium name="US DOE Joint Genome Institute (JGI-ORNL)"/>
            <person name="Larimer F."/>
            <person name="Land M."/>
            <person name="Hauser L."/>
        </authorList>
    </citation>
    <scope>NUCLEOTIDE SEQUENCE [LARGE SCALE GENOMIC DNA]</scope>
    <source>
        <strain evidence="2">DSM 684</strain>
    </source>
</reference>
<keyword evidence="1" id="KW-0812">Transmembrane</keyword>
<evidence type="ECO:0000256" key="1">
    <source>
        <dbReference type="SAM" id="Phobius"/>
    </source>
</evidence>
<feature type="transmembrane region" description="Helical" evidence="1">
    <location>
        <begin position="6"/>
        <end position="25"/>
    </location>
</feature>
<dbReference type="RefSeq" id="WP_005999001.1">
    <property type="nucleotide sequence ID" value="NZ_AAEW02000005.1"/>
</dbReference>
<dbReference type="Proteomes" id="UP000005695">
    <property type="component" value="Unassembled WGS sequence"/>
</dbReference>
<dbReference type="EMBL" id="AAEW02000005">
    <property type="protein sequence ID" value="EAT16383.1"/>
    <property type="molecule type" value="Genomic_DNA"/>
</dbReference>
<organism evidence="2 3">
    <name type="scientific">Desulfuromonas acetoxidans (strain DSM 684 / 11070)</name>
    <dbReference type="NCBI Taxonomy" id="281689"/>
    <lineage>
        <taxon>Bacteria</taxon>
        <taxon>Pseudomonadati</taxon>
        <taxon>Thermodesulfobacteriota</taxon>
        <taxon>Desulfuromonadia</taxon>
        <taxon>Desulfuromonadales</taxon>
        <taxon>Desulfuromonadaceae</taxon>
        <taxon>Desulfuromonas</taxon>
    </lineage>
</organism>
<proteinExistence type="predicted"/>
<accession>Q1K1K5</accession>
<keyword evidence="1" id="KW-1133">Transmembrane helix</keyword>
<dbReference type="AlphaFoldDB" id="Q1K1K5"/>
<protein>
    <submittedName>
        <fullName evidence="2">Uncharacterized protein</fullName>
    </submittedName>
</protein>
<keyword evidence="1" id="KW-0472">Membrane</keyword>
<comment type="caution">
    <text evidence="2">The sequence shown here is derived from an EMBL/GenBank/DDBJ whole genome shotgun (WGS) entry which is preliminary data.</text>
</comment>